<feature type="transmembrane region" description="Helical" evidence="7">
    <location>
        <begin position="91"/>
        <end position="111"/>
    </location>
</feature>
<dbReference type="OrthoDB" id="2985014at2759"/>
<dbReference type="PANTHER" id="PTHR11662:SF40">
    <property type="entry name" value="MAJOR FACILITATOR SUPERFAMILY (MFS) PROFILE DOMAIN-CONTAINING PROTEIN"/>
    <property type="match status" value="1"/>
</dbReference>
<feature type="transmembrane region" description="Helical" evidence="7">
    <location>
        <begin position="383"/>
        <end position="405"/>
    </location>
</feature>
<name>A0A0H3YFB1_SCHMD</name>
<dbReference type="InterPro" id="IPR011701">
    <property type="entry name" value="MFS"/>
</dbReference>
<feature type="transmembrane region" description="Helical" evidence="7">
    <location>
        <begin position="35"/>
        <end position="53"/>
    </location>
</feature>
<dbReference type="SUPFAM" id="SSF103473">
    <property type="entry name" value="MFS general substrate transporter"/>
    <property type="match status" value="1"/>
</dbReference>
<dbReference type="InterPro" id="IPR036259">
    <property type="entry name" value="MFS_trans_sf"/>
</dbReference>
<feature type="transmembrane region" description="Helical" evidence="7">
    <location>
        <begin position="148"/>
        <end position="173"/>
    </location>
</feature>
<dbReference type="GO" id="GO:0006820">
    <property type="term" value="P:monoatomic anion transport"/>
    <property type="evidence" value="ECO:0007669"/>
    <property type="project" value="TreeGrafter"/>
</dbReference>
<accession>A0A0H3YFB1</accession>
<feature type="transmembrane region" description="Helical" evidence="7">
    <location>
        <begin position="358"/>
        <end position="376"/>
    </location>
</feature>
<dbReference type="PANTHER" id="PTHR11662">
    <property type="entry name" value="SOLUTE CARRIER FAMILY 17"/>
    <property type="match status" value="1"/>
</dbReference>
<keyword evidence="4" id="KW-0769">Symport</keyword>
<proteinExistence type="evidence at transcript level"/>
<comment type="subcellular location">
    <subcellularLocation>
        <location evidence="1">Membrane</location>
        <topology evidence="1">Multi-pass membrane protein</topology>
    </subcellularLocation>
</comment>
<feature type="transmembrane region" description="Helical" evidence="7">
    <location>
        <begin position="319"/>
        <end position="338"/>
    </location>
</feature>
<organism evidence="9">
    <name type="scientific">Schmidtea mediterranea</name>
    <name type="common">Freshwater planarian flatworm</name>
    <dbReference type="NCBI Taxonomy" id="79327"/>
    <lineage>
        <taxon>Eukaryota</taxon>
        <taxon>Metazoa</taxon>
        <taxon>Spiralia</taxon>
        <taxon>Lophotrochozoa</taxon>
        <taxon>Platyhelminthes</taxon>
        <taxon>Rhabditophora</taxon>
        <taxon>Seriata</taxon>
        <taxon>Tricladida</taxon>
        <taxon>Continenticola</taxon>
        <taxon>Geoplanoidea</taxon>
        <taxon>Dugesiidae</taxon>
        <taxon>Schmidtea</taxon>
    </lineage>
</organism>
<evidence type="ECO:0000256" key="5">
    <source>
        <dbReference type="ARBA" id="ARBA00022989"/>
    </source>
</evidence>
<evidence type="ECO:0000256" key="4">
    <source>
        <dbReference type="ARBA" id="ARBA00022847"/>
    </source>
</evidence>
<evidence type="ECO:0000256" key="3">
    <source>
        <dbReference type="ARBA" id="ARBA00022692"/>
    </source>
</evidence>
<dbReference type="GO" id="GO:0015293">
    <property type="term" value="F:symporter activity"/>
    <property type="evidence" value="ECO:0007669"/>
    <property type="project" value="UniProtKB-KW"/>
</dbReference>
<evidence type="ECO:0000256" key="7">
    <source>
        <dbReference type="SAM" id="Phobius"/>
    </source>
</evidence>
<evidence type="ECO:0000256" key="2">
    <source>
        <dbReference type="ARBA" id="ARBA00022448"/>
    </source>
</evidence>
<dbReference type="AlphaFoldDB" id="A0A0H3YFB1"/>
<protein>
    <submittedName>
        <fullName evidence="9">Slc17a-4</fullName>
    </submittedName>
</protein>
<keyword evidence="2" id="KW-0813">Transport</keyword>
<keyword evidence="6 7" id="KW-0472">Membrane</keyword>
<evidence type="ECO:0000256" key="1">
    <source>
        <dbReference type="ARBA" id="ARBA00004141"/>
    </source>
</evidence>
<evidence type="ECO:0000313" key="9">
    <source>
        <dbReference type="EMBL" id="AKN21527.1"/>
    </source>
</evidence>
<keyword evidence="5 7" id="KW-1133">Transmembrane helix</keyword>
<reference evidence="9" key="1">
    <citation type="journal article" date="2015" name="Elife">
        <title>Stem cells and fluid flow drive cyst formation in an invertebrate excretory organ.</title>
        <authorList>
            <person name="Thi-Kim Vu H."/>
            <person name="Rink J.C."/>
            <person name="McKinney S.A."/>
            <person name="McClain M."/>
            <person name="Lakshmanaperumal N."/>
            <person name="Alexander R."/>
            <person name="Sanchez Alvarado A."/>
        </authorList>
    </citation>
    <scope>NUCLEOTIDE SEQUENCE</scope>
</reference>
<feature type="transmembrane region" description="Helical" evidence="7">
    <location>
        <begin position="185"/>
        <end position="203"/>
    </location>
</feature>
<sequence length="514" mass="57586">MIPNEISDEFDEKLTLFDEDSKTNFVYCGPGKKRYLIALLCTIGLTVVIGMRSEMLGIITNLKNSSDHSQLIFKPSQHRKMPWKDPIMEDFVENAVFFSYLVASPIGGFLTVKHDSSLLLGCSVAMTCGINLFLPLVETLGNNLIPKITMIIFLRLLQGMAEGCLVPAVFGVLRFWCPKNEKSTILCLSVIGVSMGPLIGLPVCAEIEQKWGWGVVFYIYANIGLIWCIFWWRIVDERPENDRNLSKQERQYIFENSSFKSSFSKKSSASIPWKLIFSSKPVYAIFCTYAADDWTFQISSVCMQTYYLQMYKVRVEKTIYLLSFPFLARSIFVPIGGFLADFLKLKTTWSWTTIRKCLAGLGFGLKGIFFIALSFAKDEMSATILLSLALGFSGLAVAGYAVNVIDLAPNYAGLVMGFANSISTFTGILSTVIASFIVSKMSQGWKIALCMAAGIQLFSMQMYLLFASSEKQKWANPKEQTVEMEDISPELPLCHKIVIDAKSDEDFINLVNVQ</sequence>
<dbReference type="PROSITE" id="PS50850">
    <property type="entry name" value="MFS"/>
    <property type="match status" value="1"/>
</dbReference>
<dbReference type="Gene3D" id="1.20.1250.20">
    <property type="entry name" value="MFS general substrate transporter like domains"/>
    <property type="match status" value="2"/>
</dbReference>
<feature type="domain" description="Major facilitator superfamily (MFS) profile" evidence="8">
    <location>
        <begin position="38"/>
        <end position="471"/>
    </location>
</feature>
<dbReference type="GO" id="GO:0016020">
    <property type="term" value="C:membrane"/>
    <property type="evidence" value="ECO:0007669"/>
    <property type="project" value="UniProtKB-SubCell"/>
</dbReference>
<gene>
    <name evidence="9" type="primary">slc17a-4</name>
</gene>
<dbReference type="Pfam" id="PF07690">
    <property type="entry name" value="MFS_1"/>
    <property type="match status" value="1"/>
</dbReference>
<keyword evidence="3 7" id="KW-0812">Transmembrane</keyword>
<feature type="transmembrane region" description="Helical" evidence="7">
    <location>
        <begin position="118"/>
        <end position="136"/>
    </location>
</feature>
<dbReference type="EMBL" id="KT163577">
    <property type="protein sequence ID" value="AKN21527.1"/>
    <property type="molecule type" value="mRNA"/>
</dbReference>
<evidence type="ECO:0000256" key="6">
    <source>
        <dbReference type="ARBA" id="ARBA00023136"/>
    </source>
</evidence>
<evidence type="ECO:0000259" key="8">
    <source>
        <dbReference type="PROSITE" id="PS50850"/>
    </source>
</evidence>
<feature type="transmembrane region" description="Helical" evidence="7">
    <location>
        <begin position="445"/>
        <end position="466"/>
    </location>
</feature>
<feature type="transmembrane region" description="Helical" evidence="7">
    <location>
        <begin position="411"/>
        <end position="438"/>
    </location>
</feature>
<dbReference type="FunFam" id="1.20.1250.20:FF:000003">
    <property type="entry name" value="Solute carrier family 17 member 3"/>
    <property type="match status" value="1"/>
</dbReference>
<dbReference type="InterPro" id="IPR020846">
    <property type="entry name" value="MFS_dom"/>
</dbReference>
<feature type="transmembrane region" description="Helical" evidence="7">
    <location>
        <begin position="215"/>
        <end position="235"/>
    </location>
</feature>
<dbReference type="InterPro" id="IPR050382">
    <property type="entry name" value="MFS_Na/Anion_cotransporter"/>
</dbReference>